<protein>
    <recommendedName>
        <fullName evidence="2">Autotransporter domain-containing protein</fullName>
    </recommendedName>
</protein>
<feature type="compositionally biased region" description="Gly residues" evidence="1">
    <location>
        <begin position="1144"/>
        <end position="1155"/>
    </location>
</feature>
<dbReference type="Proteomes" id="UP000032668">
    <property type="component" value="Unassembled WGS sequence"/>
</dbReference>
<gene>
    <name evidence="3" type="ORF">Aam_023_020</name>
</gene>
<evidence type="ECO:0000313" key="3">
    <source>
        <dbReference type="EMBL" id="GAN79569.1"/>
    </source>
</evidence>
<dbReference type="EMBL" id="BANC01000023">
    <property type="protein sequence ID" value="GAN79569.1"/>
    <property type="molecule type" value="Genomic_DNA"/>
</dbReference>
<evidence type="ECO:0000313" key="4">
    <source>
        <dbReference type="Proteomes" id="UP000032668"/>
    </source>
</evidence>
<evidence type="ECO:0000256" key="1">
    <source>
        <dbReference type="SAM" id="MobiDB-lite"/>
    </source>
</evidence>
<dbReference type="SMART" id="SM00869">
    <property type="entry name" value="Autotransporter"/>
    <property type="match status" value="1"/>
</dbReference>
<dbReference type="SUPFAM" id="SSF103515">
    <property type="entry name" value="Autotransporter"/>
    <property type="match status" value="1"/>
</dbReference>
<organism evidence="3 4">
    <name type="scientific">Acidocella aminolytica 101 = DSM 11237</name>
    <dbReference type="NCBI Taxonomy" id="1120923"/>
    <lineage>
        <taxon>Bacteria</taxon>
        <taxon>Pseudomonadati</taxon>
        <taxon>Pseudomonadota</taxon>
        <taxon>Alphaproteobacteria</taxon>
        <taxon>Acetobacterales</taxon>
        <taxon>Acidocellaceae</taxon>
        <taxon>Acidocella</taxon>
    </lineage>
</organism>
<feature type="region of interest" description="Disordered" evidence="1">
    <location>
        <begin position="1143"/>
        <end position="1164"/>
    </location>
</feature>
<comment type="caution">
    <text evidence="3">The sequence shown here is derived from an EMBL/GenBank/DDBJ whole genome shotgun (WGS) entry which is preliminary data.</text>
</comment>
<dbReference type="InterPro" id="IPR036709">
    <property type="entry name" value="Autotransporte_beta_dom_sf"/>
</dbReference>
<evidence type="ECO:0000259" key="2">
    <source>
        <dbReference type="PROSITE" id="PS51208"/>
    </source>
</evidence>
<reference evidence="3 4" key="1">
    <citation type="submission" date="2012-11" db="EMBL/GenBank/DDBJ databases">
        <title>Whole genome sequence of Acidocella aminolytica 101 = DSM 11237.</title>
        <authorList>
            <person name="Azuma Y."/>
            <person name="Higashiura N."/>
            <person name="Hirakawa H."/>
            <person name="Matsushita K."/>
        </authorList>
    </citation>
    <scope>NUCLEOTIDE SEQUENCE [LARGE SCALE GENOMIC DNA]</scope>
    <source>
        <strain evidence="4">101 / DSM 11237</strain>
    </source>
</reference>
<feature type="region of interest" description="Disordered" evidence="1">
    <location>
        <begin position="873"/>
        <end position="894"/>
    </location>
</feature>
<feature type="domain" description="Autotransporter" evidence="2">
    <location>
        <begin position="2107"/>
        <end position="2387"/>
    </location>
</feature>
<name>A0A0D6PFD6_9PROT</name>
<keyword evidence="4" id="KW-1185">Reference proteome</keyword>
<feature type="compositionally biased region" description="Gly residues" evidence="1">
    <location>
        <begin position="564"/>
        <end position="573"/>
    </location>
</feature>
<feature type="compositionally biased region" description="Gly residues" evidence="1">
    <location>
        <begin position="511"/>
        <end position="536"/>
    </location>
</feature>
<feature type="region of interest" description="Disordered" evidence="1">
    <location>
        <begin position="1513"/>
        <end position="1533"/>
    </location>
</feature>
<feature type="region of interest" description="Disordered" evidence="1">
    <location>
        <begin position="511"/>
        <end position="593"/>
    </location>
</feature>
<proteinExistence type="predicted"/>
<accession>A0A0D6PFD6</accession>
<feature type="compositionally biased region" description="Gly residues" evidence="1">
    <location>
        <begin position="636"/>
        <end position="645"/>
    </location>
</feature>
<feature type="compositionally biased region" description="Low complexity" evidence="1">
    <location>
        <begin position="1520"/>
        <end position="1532"/>
    </location>
</feature>
<feature type="compositionally biased region" description="Low complexity" evidence="1">
    <location>
        <begin position="544"/>
        <end position="557"/>
    </location>
</feature>
<dbReference type="STRING" id="1120923.SAMN02746095_02694"/>
<dbReference type="PROSITE" id="PS51208">
    <property type="entry name" value="AUTOTRANSPORTER"/>
    <property type="match status" value="1"/>
</dbReference>
<sequence length="2387" mass="224884">MAQSASPSCSQSGGGYGCTVPAGTYTEPLTESAGALLVSDQGTFNIQASSAGDYGLNFISRGVNGANSSSGNAGTGTAAGYESTGLLSNGALNLTGSADLAVWEYGLLAQSIGGNGGNYTQGNDNYNGGNGGSALGNVYVGNYQPVTLTGEFPKGVTALEANGLGGNGGSGASGGSGGYGGVVQLENYAPVTIGTNISQASGDSGGVALEALSQGGAGGESAAAAERIGGAGGPASIYNTQPVTLYWSWQNNGAPSSATLYGLLASSIGGKNANRAEKGQNGGPGGSSGQASVSLIASGDVYVSALNTGSGLPNEGIIPPLTGAAVAALSQGGAGGQVDGGGVTAGAGGTAGANTSNDSALSSEITGVSDQGASVGTYGNNMAGIEARNIGGAGGDGNYMTVCCNSDTGQSTPVGGYEADGGSGGGTYDVQVELSSGAAVNTAGIESPGIVAAAQGGAGGDGATYEGTFGHDAGNGGAGGNAGDVIVNLAGSSVLTTGSLSSGIVAFSTGGNGGGGGNRDGNSGDAGGGGNAGAGGDVTVDIQSGTGITTTGSKSPGVVAESDGGAGGNGGTGSANMTGSPRPGGNGGTSGLVTATLESGASISTAGNSSPGFTAVSLSGAGGNGNTSSNIISSQGGPGGTGGQAGSQLNGVLTAVQASNGGSITTQGADSPGLLAQAQSGGGGAGGTAGGIFAEGGTGATAGAVGLVTAQNLAGASIATSGSDSTALLAQSISGGGGDGGNLDFANSGIGGSASFAANAGAAEVSSNGIITTSGYDSFGILDQSIGGGGGIGGSADNIVAVGGAGGGGGGGGNVTIDAGGSVNTTGDLGAGVVAQSIGGGGGKASDVTSYSGIVSLTIGGSGGSGGAGGAATVNGNSLSEQTSGGNSTGVAAESAGGGGGVGGAAYSVSVSAGLGVSLAVGGKGGDGGNGGNATVNLGQTRIVTASSVQNAIDPTTLSDNSVMVPLATDSYGVLALSVGGGGGIGGSSLAKAFVQDLTLPTTESLVGFAVSGTWSQGGSGGAGGNGGSAAVNLSSGDSILTYGNGAHAVMAQSIGGGGGDGGDSSAQSTAFGFKTASKVTGVTNYNLDLEVSLGGSGGASGNGGSALVNLGGNMSGVDPNSQNAPAQIVTLGDNADGVLLQSIGGGGGNAGEGSGSTQNGTSSSTALTLGVTLGAAGSSGGNGGYAGLSSYAGTAIETFGDSAYGIEGQSIGGGGGTSSGSSYQLGLPSLSAVNQVLNGQDVGGVGQLTSGATLTLGTSGTGGGSGGQVVLILDGTTIITNGQAADGIVAQSVGGGGGIGGSAGSTGSSDDPNIVESSCCGISQLKAGKKFANALGGYLSDVVKAVQGGSGWTSAAVSALNNFYPSLNLNISVGGSGGSGGVGGSVSTTFTGSSVTTKGDYADAILAQSIGGGGGIGGGAVAGGSSGLGSFMKINANFALGASGGDGGAGGAVSLFLGNSSLTTQGYAAYGVFAQSVGRGGGTAGSAETDASGYFSLGASGSAGGSAGGNGGSVMLTISPPTSGQPSSSPSTIATAGDVAHAVFLQSVGGGGGEAGDGFTLTPGILPISTNIKLRDGGTGTAGDGGAVSFVSTGAYATISTGGASAYGILAQSIGGGGGVAFTQLGARSVYQLGGGNGTVANGGAVSIQVGDGIIKTTGDGSHAIFAQSVGGGGGIAGFASGSTLLYEASAANGSGYVTTGNGGDVTVNTGGTSVITTGASAYGIFAQSVGAGGGLESGNDGVSEIAGTTGATGSSGTGGLVTVFDNGTINASGVNAVGIFAQSIGQNGSGLGNSAGVAITVNGSLSGGSGTQGRGIWVDSDYSTNNVTIGSSGLVRSASKQAIVSTGYGITNVQNYGTVIGTVTLKDKNSTLGTFTNEAGGLWISSGSLSGNFVNAGRIAPLLANNYEAVSVAGDFQQTASGVYAPNVQFDTRKADMLLVTGNAQLAGIVEPVAQSVLPWVSVPIMTVDGTVSGRLSAGSSPLFGYEITKTAASSDASIGGNETQYLLTNVSADFDPSGVKLSALQSSIARALFSSWEAGGNASFGTLYGALDNLAQGSIGSYTGALANLAPEAAVDYASREVSNLEDFAGDLDGCDRNGGDYLALSNGRCAWFTLSGNLTSQSSSYGAARFALNQSTYAIGGETRLSHNLYLDAALAYQNSWLSAQGNTLKGSGQAGYGGVGLRDEVGDWSFMGGLFGSGGAYTTSRVINLPGEQSIVKGSPAIDAVGVRTGAAYMFGFGSAYIRPRLTLDGLYINMPGYTESGSSVDVTKSNGSSQGIFVATPSVEFGKSFTLRHGMELRLSFLTGVSLQSSDSWTQSYGFIAAPAGTPDFNTTVAMDTATARIGVGLQLVKMGRYSLRAEYNGAFSKHTSVNAGDIALHATF</sequence>
<dbReference type="InterPro" id="IPR005546">
    <property type="entry name" value="Autotransporte_beta"/>
</dbReference>
<feature type="region of interest" description="Disordered" evidence="1">
    <location>
        <begin position="627"/>
        <end position="648"/>
    </location>
</feature>